<dbReference type="SUPFAM" id="SSF53335">
    <property type="entry name" value="S-adenosyl-L-methionine-dependent methyltransferases"/>
    <property type="match status" value="1"/>
</dbReference>
<name>A0A6J6H3Z3_9ZZZZ</name>
<dbReference type="EMBL" id="CAEZUP010000017">
    <property type="protein sequence ID" value="CAB4603458.1"/>
    <property type="molecule type" value="Genomic_DNA"/>
</dbReference>
<gene>
    <name evidence="1" type="ORF">UFOPK1835_00595</name>
</gene>
<sequence length="541" mass="58369">MKVYDSDFFEDSSWDMALRLLVAADVSPGVVLDLGSGRSPLASRLSGLGFLPVACDIDADAIADLLADGVEAHLLSLMIDESELVAELKRILDGRALSAVLALDVLEHLVDPAAVLRALRTVALETNPQLPVIVSIPNITHVEIASKLLMGRWDVIDTGLLDDTHLRFFSIGQLDRLTGRSGWSQVDGSDVLRGTSEQCFPSDAPNLRPGTPLNDAIRFTRSLADPYGTTFQFVRRLAMADVVDVPNANDFSESRDPLGVIIVLSEGESADDAASLLGDLELQGDAVTEVVIVPADGLETALRSCATRWVAVLRPQTRLTRDWAAVVLQAGEAAPGQVLGFEFVALDDDLLAAMGPEAPDVGVMKSIHGSVQADPFDLLHFAPPRFVSADSYVVPAELARSNGVVPEGEAGSVGALGVWIARGRNLAGISMVESPIAVVARSALADADVVFDHVLSRINDDPIVLPAGSASRLAAQRRRFLIDERKSELYANQLHRLDRQMAAERAELAKLRAVHFQRPSRRMIAMLRRIRSLLRRFARAG</sequence>
<dbReference type="AlphaFoldDB" id="A0A6J6H3Z3"/>
<evidence type="ECO:0000313" key="1">
    <source>
        <dbReference type="EMBL" id="CAB4603458.1"/>
    </source>
</evidence>
<accession>A0A6J6H3Z3</accession>
<organism evidence="1">
    <name type="scientific">freshwater metagenome</name>
    <dbReference type="NCBI Taxonomy" id="449393"/>
    <lineage>
        <taxon>unclassified sequences</taxon>
        <taxon>metagenomes</taxon>
        <taxon>ecological metagenomes</taxon>
    </lineage>
</organism>
<reference evidence="1" key="1">
    <citation type="submission" date="2020-05" db="EMBL/GenBank/DDBJ databases">
        <authorList>
            <person name="Chiriac C."/>
            <person name="Salcher M."/>
            <person name="Ghai R."/>
            <person name="Kavagutti S V."/>
        </authorList>
    </citation>
    <scope>NUCLEOTIDE SEQUENCE</scope>
</reference>
<dbReference type="Gene3D" id="3.40.50.150">
    <property type="entry name" value="Vaccinia Virus protein VP39"/>
    <property type="match status" value="1"/>
</dbReference>
<dbReference type="InterPro" id="IPR029063">
    <property type="entry name" value="SAM-dependent_MTases_sf"/>
</dbReference>
<dbReference type="Pfam" id="PF13489">
    <property type="entry name" value="Methyltransf_23"/>
    <property type="match status" value="1"/>
</dbReference>
<proteinExistence type="predicted"/>
<protein>
    <submittedName>
        <fullName evidence="1">Unannotated protein</fullName>
    </submittedName>
</protein>